<gene>
    <name evidence="1" type="ORF">E5288_WYG015331</name>
</gene>
<comment type="caution">
    <text evidence="1">The sequence shown here is derived from an EMBL/GenBank/DDBJ whole genome shotgun (WGS) entry which is preliminary data.</text>
</comment>
<reference evidence="1" key="1">
    <citation type="submission" date="2019-10" db="EMBL/GenBank/DDBJ databases">
        <title>The sequence and de novo assembly of the wild yak genome.</title>
        <authorList>
            <person name="Liu Y."/>
        </authorList>
    </citation>
    <scope>NUCLEOTIDE SEQUENCE [LARGE SCALE GENOMIC DNA]</scope>
    <source>
        <strain evidence="1">WY2019</strain>
    </source>
</reference>
<dbReference type="Proteomes" id="UP000322234">
    <property type="component" value="Unassembled WGS sequence"/>
</dbReference>
<evidence type="ECO:0000313" key="1">
    <source>
        <dbReference type="EMBL" id="MXQ87846.1"/>
    </source>
</evidence>
<proteinExistence type="predicted"/>
<evidence type="ECO:0000313" key="2">
    <source>
        <dbReference type="Proteomes" id="UP000322234"/>
    </source>
</evidence>
<protein>
    <submittedName>
        <fullName evidence="1">Uncharacterized protein</fullName>
    </submittedName>
</protein>
<dbReference type="AlphaFoldDB" id="A0A6B0RIP1"/>
<accession>A0A6B0RIP1</accession>
<organism evidence="1 2">
    <name type="scientific">Bos mutus</name>
    <name type="common">wild yak</name>
    <dbReference type="NCBI Taxonomy" id="72004"/>
    <lineage>
        <taxon>Eukaryota</taxon>
        <taxon>Metazoa</taxon>
        <taxon>Chordata</taxon>
        <taxon>Craniata</taxon>
        <taxon>Vertebrata</taxon>
        <taxon>Euteleostomi</taxon>
        <taxon>Mammalia</taxon>
        <taxon>Eutheria</taxon>
        <taxon>Laurasiatheria</taxon>
        <taxon>Artiodactyla</taxon>
        <taxon>Ruminantia</taxon>
        <taxon>Pecora</taxon>
        <taxon>Bovidae</taxon>
        <taxon>Bovinae</taxon>
        <taxon>Bos</taxon>
    </lineage>
</organism>
<keyword evidence="2" id="KW-1185">Reference proteome</keyword>
<name>A0A6B0RIP1_9CETA</name>
<dbReference type="EMBL" id="VBQZ03000041">
    <property type="protein sequence ID" value="MXQ87846.1"/>
    <property type="molecule type" value="Genomic_DNA"/>
</dbReference>
<sequence>MHPPPEEAKAFKLSQKAEPEALLAPTLFPSNQKPVLLWPVASDQVCVKRMTTALTKEWQLPDPRGVTRLGKALKVKFE</sequence>